<proteinExistence type="predicted"/>
<keyword evidence="1" id="KW-1185">Reference proteome</keyword>
<protein>
    <submittedName>
        <fullName evidence="2">Adenylosuccinate lyase</fullName>
    </submittedName>
</protein>
<dbReference type="Proteomes" id="UP000035680">
    <property type="component" value="Unassembled WGS sequence"/>
</dbReference>
<evidence type="ECO:0000313" key="1">
    <source>
        <dbReference type="Proteomes" id="UP000035680"/>
    </source>
</evidence>
<dbReference type="STRING" id="75913.A0A0K0FEG0"/>
<reference evidence="1" key="1">
    <citation type="submission" date="2014-07" db="EMBL/GenBank/DDBJ databases">
        <authorList>
            <person name="Martin A.A"/>
            <person name="De Silva N."/>
        </authorList>
    </citation>
    <scope>NUCLEOTIDE SEQUENCE</scope>
</reference>
<reference evidence="2" key="2">
    <citation type="submission" date="2015-08" db="UniProtKB">
        <authorList>
            <consortium name="WormBaseParasite"/>
        </authorList>
    </citation>
    <scope>IDENTIFICATION</scope>
</reference>
<sequence length="87" mass="10110">MRQRGDTTFIDILNNLRVGKLTNDQLAVLLRKKEEYRGENNSDLGKIMHILPTNKLVDEYNEEVLNYYKNDVGVIVHTIKATDEITF</sequence>
<name>A0A0K0FEG0_STRVS</name>
<organism evidence="1 2">
    <name type="scientific">Strongyloides venezuelensis</name>
    <name type="common">Threadworm</name>
    <dbReference type="NCBI Taxonomy" id="75913"/>
    <lineage>
        <taxon>Eukaryota</taxon>
        <taxon>Metazoa</taxon>
        <taxon>Ecdysozoa</taxon>
        <taxon>Nematoda</taxon>
        <taxon>Chromadorea</taxon>
        <taxon>Rhabditida</taxon>
        <taxon>Tylenchina</taxon>
        <taxon>Panagrolaimomorpha</taxon>
        <taxon>Strongyloidoidea</taxon>
        <taxon>Strongyloididae</taxon>
        <taxon>Strongyloides</taxon>
    </lineage>
</organism>
<dbReference type="WBParaSite" id="SVE_0724200.1">
    <property type="protein sequence ID" value="SVE_0724200.1"/>
    <property type="gene ID" value="SVE_0724200"/>
</dbReference>
<dbReference type="AlphaFoldDB" id="A0A0K0FEG0"/>
<evidence type="ECO:0000313" key="2">
    <source>
        <dbReference type="WBParaSite" id="SVE_0724200.1"/>
    </source>
</evidence>
<accession>A0A0K0FEG0</accession>